<dbReference type="GO" id="GO:0000976">
    <property type="term" value="F:transcription cis-regulatory region binding"/>
    <property type="evidence" value="ECO:0007669"/>
    <property type="project" value="TreeGrafter"/>
</dbReference>
<dbReference type="Pfam" id="PF00126">
    <property type="entry name" value="HTH_1"/>
    <property type="match status" value="1"/>
</dbReference>
<evidence type="ECO:0000256" key="4">
    <source>
        <dbReference type="ARBA" id="ARBA00023163"/>
    </source>
</evidence>
<dbReference type="PROSITE" id="PS50931">
    <property type="entry name" value="HTH_LYSR"/>
    <property type="match status" value="1"/>
</dbReference>
<keyword evidence="2" id="KW-0805">Transcription regulation</keyword>
<comment type="similarity">
    <text evidence="1">Belongs to the LysR transcriptional regulatory family.</text>
</comment>
<reference evidence="6" key="2">
    <citation type="submission" date="2021-09" db="EMBL/GenBank/DDBJ databases">
        <authorList>
            <person name="Gilroy R."/>
        </authorList>
    </citation>
    <scope>NUCLEOTIDE SEQUENCE</scope>
    <source>
        <strain evidence="6">CHK173-2119</strain>
    </source>
</reference>
<comment type="caution">
    <text evidence="6">The sequence shown here is derived from an EMBL/GenBank/DDBJ whole genome shotgun (WGS) entry which is preliminary data.</text>
</comment>
<evidence type="ECO:0000313" key="6">
    <source>
        <dbReference type="EMBL" id="HJE15895.1"/>
    </source>
</evidence>
<dbReference type="InterPro" id="IPR036390">
    <property type="entry name" value="WH_DNA-bd_sf"/>
</dbReference>
<protein>
    <submittedName>
        <fullName evidence="6">LysR family transcriptional regulator</fullName>
    </submittedName>
</protein>
<dbReference type="EMBL" id="DYXY01000196">
    <property type="protein sequence ID" value="HJE15895.1"/>
    <property type="molecule type" value="Genomic_DNA"/>
</dbReference>
<evidence type="ECO:0000256" key="1">
    <source>
        <dbReference type="ARBA" id="ARBA00009437"/>
    </source>
</evidence>
<dbReference type="Proteomes" id="UP000774947">
    <property type="component" value="Unassembled WGS sequence"/>
</dbReference>
<accession>A0A921B514</accession>
<keyword evidence="4" id="KW-0804">Transcription</keyword>
<evidence type="ECO:0000256" key="3">
    <source>
        <dbReference type="ARBA" id="ARBA00023125"/>
    </source>
</evidence>
<reference evidence="6" key="1">
    <citation type="journal article" date="2021" name="PeerJ">
        <title>Extensive microbial diversity within the chicken gut microbiome revealed by metagenomics and culture.</title>
        <authorList>
            <person name="Gilroy R."/>
            <person name="Ravi A."/>
            <person name="Getino M."/>
            <person name="Pursley I."/>
            <person name="Horton D.L."/>
            <person name="Alikhan N.F."/>
            <person name="Baker D."/>
            <person name="Gharbi K."/>
            <person name="Hall N."/>
            <person name="Watson M."/>
            <person name="Adriaenssens E.M."/>
            <person name="Foster-Nyarko E."/>
            <person name="Jarju S."/>
            <person name="Secka A."/>
            <person name="Antonio M."/>
            <person name="Oren A."/>
            <person name="Chaudhuri R.R."/>
            <person name="La Ragione R."/>
            <person name="Hildebrand F."/>
            <person name="Pallen M.J."/>
        </authorList>
    </citation>
    <scope>NUCLEOTIDE SEQUENCE</scope>
    <source>
        <strain evidence="6">CHK173-2119</strain>
    </source>
</reference>
<dbReference type="Gene3D" id="1.10.10.10">
    <property type="entry name" value="Winged helix-like DNA-binding domain superfamily/Winged helix DNA-binding domain"/>
    <property type="match status" value="1"/>
</dbReference>
<evidence type="ECO:0000256" key="2">
    <source>
        <dbReference type="ARBA" id="ARBA00023015"/>
    </source>
</evidence>
<dbReference type="FunFam" id="1.10.10.10:FF:000001">
    <property type="entry name" value="LysR family transcriptional regulator"/>
    <property type="match status" value="1"/>
</dbReference>
<evidence type="ECO:0000313" key="7">
    <source>
        <dbReference type="Proteomes" id="UP000774947"/>
    </source>
</evidence>
<sequence>MNTELLTFIYVYESHSFSIAARELFVTQPTVSLRISQLEKELGTDLFRRTNRHDITPTNAGKLLYQQAIQLRQLWQTTQEEIRYADNNDHHL</sequence>
<dbReference type="InterPro" id="IPR000847">
    <property type="entry name" value="LysR_HTH_N"/>
</dbReference>
<feature type="domain" description="HTH lysR-type" evidence="5">
    <location>
        <begin position="1"/>
        <end position="58"/>
    </location>
</feature>
<gene>
    <name evidence="6" type="ORF">K8W17_07440</name>
</gene>
<proteinExistence type="inferred from homology"/>
<dbReference type="PANTHER" id="PTHR30126:SF39">
    <property type="entry name" value="HTH-TYPE TRANSCRIPTIONAL REGULATOR CYSL"/>
    <property type="match status" value="1"/>
</dbReference>
<dbReference type="SUPFAM" id="SSF46785">
    <property type="entry name" value="Winged helix' DNA-binding domain"/>
    <property type="match status" value="1"/>
</dbReference>
<feature type="non-terminal residue" evidence="6">
    <location>
        <position position="92"/>
    </location>
</feature>
<organism evidence="6 7">
    <name type="scientific">Lapidilactobacillus dextrinicus</name>
    <dbReference type="NCBI Taxonomy" id="51664"/>
    <lineage>
        <taxon>Bacteria</taxon>
        <taxon>Bacillati</taxon>
        <taxon>Bacillota</taxon>
        <taxon>Bacilli</taxon>
        <taxon>Lactobacillales</taxon>
        <taxon>Lactobacillaceae</taxon>
        <taxon>Lapidilactobacillus</taxon>
    </lineage>
</organism>
<keyword evidence="3" id="KW-0238">DNA-binding</keyword>
<dbReference type="AlphaFoldDB" id="A0A921B514"/>
<dbReference type="InterPro" id="IPR036388">
    <property type="entry name" value="WH-like_DNA-bd_sf"/>
</dbReference>
<dbReference type="PRINTS" id="PR00039">
    <property type="entry name" value="HTHLYSR"/>
</dbReference>
<dbReference type="PANTHER" id="PTHR30126">
    <property type="entry name" value="HTH-TYPE TRANSCRIPTIONAL REGULATOR"/>
    <property type="match status" value="1"/>
</dbReference>
<dbReference type="GO" id="GO:0003700">
    <property type="term" value="F:DNA-binding transcription factor activity"/>
    <property type="evidence" value="ECO:0007669"/>
    <property type="project" value="InterPro"/>
</dbReference>
<evidence type="ECO:0000259" key="5">
    <source>
        <dbReference type="PROSITE" id="PS50931"/>
    </source>
</evidence>
<name>A0A921B514_9LACO</name>